<comment type="caution">
    <text evidence="1">The sequence shown here is derived from an EMBL/GenBank/DDBJ whole genome shotgun (WGS) entry which is preliminary data.</text>
</comment>
<accession>A0A9W8L7B8</accession>
<reference evidence="1" key="1">
    <citation type="submission" date="2022-07" db="EMBL/GenBank/DDBJ databases">
        <title>Phylogenomic reconstructions and comparative analyses of Kickxellomycotina fungi.</title>
        <authorList>
            <person name="Reynolds N.K."/>
            <person name="Stajich J.E."/>
            <person name="Barry K."/>
            <person name="Grigoriev I.V."/>
            <person name="Crous P."/>
            <person name="Smith M.E."/>
        </authorList>
    </citation>
    <scope>NUCLEOTIDE SEQUENCE</scope>
    <source>
        <strain evidence="1">CBS 109367</strain>
    </source>
</reference>
<dbReference type="AlphaFoldDB" id="A0A9W8L7B8"/>
<dbReference type="OrthoDB" id="5566566at2759"/>
<name>A0A9W8L7B8_9FUNG</name>
<keyword evidence="2" id="KW-1185">Reference proteome</keyword>
<evidence type="ECO:0000313" key="1">
    <source>
        <dbReference type="EMBL" id="KAJ2691039.1"/>
    </source>
</evidence>
<dbReference type="EMBL" id="JANBTX010000004">
    <property type="protein sequence ID" value="KAJ2691039.1"/>
    <property type="molecule type" value="Genomic_DNA"/>
</dbReference>
<protein>
    <submittedName>
        <fullName evidence="1">Uncharacterized protein</fullName>
    </submittedName>
</protein>
<dbReference type="Proteomes" id="UP001151516">
    <property type="component" value="Unassembled WGS sequence"/>
</dbReference>
<gene>
    <name evidence="1" type="ORF">IWW39_000247</name>
</gene>
<proteinExistence type="predicted"/>
<organism evidence="1 2">
    <name type="scientific">Coemansia spiralis</name>
    <dbReference type="NCBI Taxonomy" id="417178"/>
    <lineage>
        <taxon>Eukaryota</taxon>
        <taxon>Fungi</taxon>
        <taxon>Fungi incertae sedis</taxon>
        <taxon>Zoopagomycota</taxon>
        <taxon>Kickxellomycotina</taxon>
        <taxon>Kickxellomycetes</taxon>
        <taxon>Kickxellales</taxon>
        <taxon>Kickxellaceae</taxon>
        <taxon>Coemansia</taxon>
    </lineage>
</organism>
<sequence length="166" mass="19097">MPLLHTRSFAINRHEAQSEWSCVSCTAQSNCYEGDTWRSLRPRKDFTESQVMGLALVLAEQYVRESQEEECDGFSLVGWSHVEHSPDMPRERADMESRWRQEYLSLPMRSTRSRDVRMQQRLASTGSTVCELEPASVGEKTRSGGRQRSLFRRPVKWIKGIVGSLS</sequence>
<evidence type="ECO:0000313" key="2">
    <source>
        <dbReference type="Proteomes" id="UP001151516"/>
    </source>
</evidence>